<dbReference type="AlphaFoldDB" id="A1SUX6"/>
<dbReference type="GO" id="GO:0009279">
    <property type="term" value="C:cell outer membrane"/>
    <property type="evidence" value="ECO:0007669"/>
    <property type="project" value="UniProtKB-SubCell"/>
</dbReference>
<evidence type="ECO:0000256" key="4">
    <source>
        <dbReference type="SAM" id="SignalP"/>
    </source>
</evidence>
<evidence type="ECO:0000313" key="7">
    <source>
        <dbReference type="Proteomes" id="UP000000639"/>
    </source>
</evidence>
<dbReference type="CDD" id="cd00342">
    <property type="entry name" value="gram_neg_porins"/>
    <property type="match status" value="1"/>
</dbReference>
<dbReference type="GO" id="GO:0015288">
    <property type="term" value="F:porin activity"/>
    <property type="evidence" value="ECO:0007669"/>
    <property type="project" value="InterPro"/>
</dbReference>
<sequence>MKKAILPAMIAALLATSAQAATVYDADGTTADVYGRMQFDIKDDGTDSDGVGSARMGFKAVSFINSHVDAMARGEWQIAAENSKGSQFTARHLYAGFQGEEMGSLVFGQTDTAFYQVVGVTDMFNTYGYNVIDGIYRGRQEGQIIYSGEFSGFSVGASYQFQDKSKALDNSLALALGYQIQDVALKAGYSVEQYVTAEDKKNYGLSATYTMNDLYLAAVYAESKQDGVADFQGYDLFASYNVVAATTVYGGYGFKENTVTNTDTVDEVTLGAQYDFNAQLKTWIEYQADMVSATTADKHDDAVTVALQYNF</sequence>
<organism evidence="6 7">
    <name type="scientific">Psychromonas ingrahamii (strain DSM 17664 / CCUG 51855 / 37)</name>
    <dbReference type="NCBI Taxonomy" id="357804"/>
    <lineage>
        <taxon>Bacteria</taxon>
        <taxon>Pseudomonadati</taxon>
        <taxon>Pseudomonadota</taxon>
        <taxon>Gammaproteobacteria</taxon>
        <taxon>Alteromonadales</taxon>
        <taxon>Psychromonadaceae</taxon>
        <taxon>Psychromonas</taxon>
    </lineage>
</organism>
<feature type="domain" description="Porin" evidence="5">
    <location>
        <begin position="11"/>
        <end position="289"/>
    </location>
</feature>
<evidence type="ECO:0000256" key="1">
    <source>
        <dbReference type="ARBA" id="ARBA00004571"/>
    </source>
</evidence>
<keyword evidence="2 4" id="KW-0732">Signal</keyword>
<evidence type="ECO:0000256" key="3">
    <source>
        <dbReference type="ARBA" id="ARBA00023136"/>
    </source>
</evidence>
<dbReference type="PANTHER" id="PTHR34501">
    <property type="entry name" value="PROTEIN YDDL-RELATED"/>
    <property type="match status" value="1"/>
</dbReference>
<evidence type="ECO:0000256" key="2">
    <source>
        <dbReference type="ARBA" id="ARBA00022729"/>
    </source>
</evidence>
<keyword evidence="7" id="KW-1185">Reference proteome</keyword>
<comment type="subcellular location">
    <subcellularLocation>
        <location evidence="1">Cell outer membrane</location>
        <topology evidence="1">Multi-pass membrane protein</topology>
    </subcellularLocation>
</comment>
<proteinExistence type="predicted"/>
<gene>
    <name evidence="6" type="ordered locus">Ping_1474</name>
</gene>
<name>A1SUX6_PSYIN</name>
<feature type="signal peptide" evidence="4">
    <location>
        <begin position="1"/>
        <end position="20"/>
    </location>
</feature>
<reference evidence="6 7" key="1">
    <citation type="submission" date="2007-01" db="EMBL/GenBank/DDBJ databases">
        <title>Complete sequence of Psychromonas ingrahamii 37.</title>
        <authorList>
            <consortium name="US DOE Joint Genome Institute"/>
            <person name="Copeland A."/>
            <person name="Lucas S."/>
            <person name="Lapidus A."/>
            <person name="Barry K."/>
            <person name="Detter J.C."/>
            <person name="Glavina del Rio T."/>
            <person name="Hammon N."/>
            <person name="Israni S."/>
            <person name="Dalin E."/>
            <person name="Tice H."/>
            <person name="Pitluck S."/>
            <person name="Thompson L.S."/>
            <person name="Brettin T."/>
            <person name="Bruce D."/>
            <person name="Han C."/>
            <person name="Tapia R."/>
            <person name="Schmutz J."/>
            <person name="Larimer F."/>
            <person name="Land M."/>
            <person name="Hauser L."/>
            <person name="Kyrpides N."/>
            <person name="Ivanova N."/>
            <person name="Staley J."/>
            <person name="Richardson P."/>
        </authorList>
    </citation>
    <scope>NUCLEOTIDE SEQUENCE [LARGE SCALE GENOMIC DNA]</scope>
    <source>
        <strain evidence="6 7">37</strain>
    </source>
</reference>
<dbReference type="RefSeq" id="WP_011769851.1">
    <property type="nucleotide sequence ID" value="NC_008709.1"/>
</dbReference>
<dbReference type="PANTHER" id="PTHR34501:SF2">
    <property type="entry name" value="OUTER MEMBRANE PORIN F-RELATED"/>
    <property type="match status" value="1"/>
</dbReference>
<dbReference type="InterPro" id="IPR023614">
    <property type="entry name" value="Porin_dom_sf"/>
</dbReference>
<dbReference type="EMBL" id="CP000510">
    <property type="protein sequence ID" value="ABM03291.1"/>
    <property type="molecule type" value="Genomic_DNA"/>
</dbReference>
<dbReference type="SUPFAM" id="SSF56935">
    <property type="entry name" value="Porins"/>
    <property type="match status" value="1"/>
</dbReference>
<keyword evidence="3" id="KW-0472">Membrane</keyword>
<evidence type="ECO:0000259" key="5">
    <source>
        <dbReference type="Pfam" id="PF13609"/>
    </source>
</evidence>
<dbReference type="KEGG" id="pin:Ping_1474"/>
<dbReference type="HOGENOM" id="CLU_058202_1_2_6"/>
<evidence type="ECO:0000313" key="6">
    <source>
        <dbReference type="EMBL" id="ABM03291.1"/>
    </source>
</evidence>
<dbReference type="STRING" id="357804.Ping_1474"/>
<feature type="chain" id="PRO_5002637734" evidence="4">
    <location>
        <begin position="21"/>
        <end position="311"/>
    </location>
</feature>
<dbReference type="Gene3D" id="2.40.160.10">
    <property type="entry name" value="Porin"/>
    <property type="match status" value="1"/>
</dbReference>
<dbReference type="eggNOG" id="COG3203">
    <property type="taxonomic scope" value="Bacteria"/>
</dbReference>
<dbReference type="Pfam" id="PF13609">
    <property type="entry name" value="Porin_4"/>
    <property type="match status" value="1"/>
</dbReference>
<dbReference type="InterPro" id="IPR050298">
    <property type="entry name" value="Gram-neg_bact_OMP"/>
</dbReference>
<accession>A1SUX6</accession>
<dbReference type="InterPro" id="IPR033900">
    <property type="entry name" value="Gram_neg_porin_domain"/>
</dbReference>
<dbReference type="Proteomes" id="UP000000639">
    <property type="component" value="Chromosome"/>
</dbReference>
<protein>
    <submittedName>
        <fullName evidence="6">Porin, Gram-negative type</fullName>
    </submittedName>
</protein>